<reference evidence="2" key="1">
    <citation type="submission" date="2015-07" db="EMBL/GenBank/DDBJ databases">
        <authorList>
            <person name="Ju K.-S."/>
            <person name="Doroghazi J.R."/>
            <person name="Metcalf W.W."/>
        </authorList>
    </citation>
    <scope>NUCLEOTIDE SEQUENCE [LARGE SCALE GENOMIC DNA]</scope>
    <source>
        <strain evidence="2">NRRL ISP-5002</strain>
    </source>
</reference>
<dbReference type="AlphaFoldDB" id="A0A0N0XTH4"/>
<organism evidence="1 2">
    <name type="scientific">Streptomyces chattanoogensis</name>
    <dbReference type="NCBI Taxonomy" id="66876"/>
    <lineage>
        <taxon>Bacteria</taxon>
        <taxon>Bacillati</taxon>
        <taxon>Actinomycetota</taxon>
        <taxon>Actinomycetes</taxon>
        <taxon>Kitasatosporales</taxon>
        <taxon>Streptomycetaceae</taxon>
        <taxon>Streptomyces</taxon>
    </lineage>
</organism>
<evidence type="ECO:0000313" key="1">
    <source>
        <dbReference type="EMBL" id="KPC61208.1"/>
    </source>
</evidence>
<dbReference type="PATRIC" id="fig|66876.3.peg.5682"/>
<gene>
    <name evidence="1" type="ORF">ADL29_25900</name>
</gene>
<comment type="caution">
    <text evidence="1">The sequence shown here is derived from an EMBL/GenBank/DDBJ whole genome shotgun (WGS) entry which is preliminary data.</text>
</comment>
<proteinExistence type="predicted"/>
<evidence type="ECO:0000313" key="2">
    <source>
        <dbReference type="Proteomes" id="UP000037982"/>
    </source>
</evidence>
<dbReference type="Proteomes" id="UP000037982">
    <property type="component" value="Unassembled WGS sequence"/>
</dbReference>
<name>A0A0N0XTH4_9ACTN</name>
<protein>
    <submittedName>
        <fullName evidence="1">Uncharacterized protein</fullName>
    </submittedName>
</protein>
<sequence length="171" mass="17489">MMGFLVGPGAVSAHAAANCSGNQHLHFQPGLKLQPVEPPNSQLPKVKVSTDGGTYSCPLPLGESMTVTSVSIDVFASCVTSRDPDGTIVLNWPQAHAQGDKTSTIKVASFGISNGPSSGSKLIIIGGDVQSGRFTGQKATIQVTATASDTTKCQTSQGLQDLTGVATAVFT</sequence>
<keyword evidence="2" id="KW-1185">Reference proteome</keyword>
<dbReference type="EMBL" id="LGKG01000151">
    <property type="protein sequence ID" value="KPC61208.1"/>
    <property type="molecule type" value="Genomic_DNA"/>
</dbReference>
<accession>A0A0N0XTH4</accession>